<sequence length="158" mass="18155">MTNDHRTYTTFNYDTLYHCDIDEFITCDVSLPMQSTNSKTCILSLLEDEKTSIFTQCDFRLLPHMSKQDVFELSPTSVLLSNVDKIAIKCPNETNIIQGCTFCIQNIPCRCLIQTSSATYQPLLVHCQEDSESKTRTYPINLALIHEFLGFDQIKSYF</sequence>
<evidence type="ECO:0000313" key="1">
    <source>
        <dbReference type="EMBL" id="CAG2186538.1"/>
    </source>
</evidence>
<dbReference type="Proteomes" id="UP000683360">
    <property type="component" value="Unassembled WGS sequence"/>
</dbReference>
<dbReference type="OrthoDB" id="10474863at2759"/>
<dbReference type="EMBL" id="CAJPWZ010000139">
    <property type="protein sequence ID" value="CAG2186538.1"/>
    <property type="molecule type" value="Genomic_DNA"/>
</dbReference>
<comment type="caution">
    <text evidence="1">The sequence shown here is derived from an EMBL/GenBank/DDBJ whole genome shotgun (WGS) entry which is preliminary data.</text>
</comment>
<organism evidence="1 2">
    <name type="scientific">Mytilus edulis</name>
    <name type="common">Blue mussel</name>
    <dbReference type="NCBI Taxonomy" id="6550"/>
    <lineage>
        <taxon>Eukaryota</taxon>
        <taxon>Metazoa</taxon>
        <taxon>Spiralia</taxon>
        <taxon>Lophotrochozoa</taxon>
        <taxon>Mollusca</taxon>
        <taxon>Bivalvia</taxon>
        <taxon>Autobranchia</taxon>
        <taxon>Pteriomorphia</taxon>
        <taxon>Mytilida</taxon>
        <taxon>Mytiloidea</taxon>
        <taxon>Mytilidae</taxon>
        <taxon>Mytilinae</taxon>
        <taxon>Mytilus</taxon>
    </lineage>
</organism>
<gene>
    <name evidence="1" type="ORF">MEDL_2080</name>
</gene>
<accession>A0A8S3PU31</accession>
<name>A0A8S3PU31_MYTED</name>
<protein>
    <submittedName>
        <fullName evidence="1">Uncharacterized protein</fullName>
    </submittedName>
</protein>
<reference evidence="1" key="1">
    <citation type="submission" date="2021-03" db="EMBL/GenBank/DDBJ databases">
        <authorList>
            <person name="Bekaert M."/>
        </authorList>
    </citation>
    <scope>NUCLEOTIDE SEQUENCE</scope>
</reference>
<evidence type="ECO:0000313" key="2">
    <source>
        <dbReference type="Proteomes" id="UP000683360"/>
    </source>
</evidence>
<dbReference type="AlphaFoldDB" id="A0A8S3PU31"/>
<keyword evidence="2" id="KW-1185">Reference proteome</keyword>
<proteinExistence type="predicted"/>